<evidence type="ECO:0000256" key="2">
    <source>
        <dbReference type="ARBA" id="ARBA00005751"/>
    </source>
</evidence>
<evidence type="ECO:0000256" key="4">
    <source>
        <dbReference type="ARBA" id="ARBA00022692"/>
    </source>
</evidence>
<evidence type="ECO:0000256" key="1">
    <source>
        <dbReference type="ARBA" id="ARBA00004141"/>
    </source>
</evidence>
<keyword evidence="8 10" id="KW-0472">Membrane</keyword>
<keyword evidence="10" id="KW-1003">Cell membrane</keyword>
<dbReference type="FunFam" id="1.10.3370.10:FF:000001">
    <property type="entry name" value="Preprotein translocase subunit SecY"/>
    <property type="match status" value="1"/>
</dbReference>
<feature type="transmembrane region" description="Helical" evidence="10">
    <location>
        <begin position="396"/>
        <end position="416"/>
    </location>
</feature>
<feature type="transmembrane region" description="Helical" evidence="10">
    <location>
        <begin position="313"/>
        <end position="332"/>
    </location>
</feature>
<comment type="similarity">
    <text evidence="2 10 11">Belongs to the SecY/SEC61-alpha family.</text>
</comment>
<keyword evidence="7 10" id="KW-0811">Translocation</keyword>
<dbReference type="PRINTS" id="PR00303">
    <property type="entry name" value="SECYTRNLCASE"/>
</dbReference>
<evidence type="ECO:0000256" key="6">
    <source>
        <dbReference type="ARBA" id="ARBA00022989"/>
    </source>
</evidence>
<feature type="transmembrane region" description="Helical" evidence="10">
    <location>
        <begin position="141"/>
        <end position="168"/>
    </location>
</feature>
<dbReference type="SUPFAM" id="SSF103491">
    <property type="entry name" value="Preprotein translocase SecY subunit"/>
    <property type="match status" value="1"/>
</dbReference>
<dbReference type="PROSITE" id="PS00756">
    <property type="entry name" value="SECY_2"/>
    <property type="match status" value="1"/>
</dbReference>
<dbReference type="GO" id="GO:0043952">
    <property type="term" value="P:protein transport by the Sec complex"/>
    <property type="evidence" value="ECO:0007669"/>
    <property type="project" value="UniProtKB-UniRule"/>
</dbReference>
<feature type="transmembrane region" description="Helical" evidence="10">
    <location>
        <begin position="213"/>
        <end position="231"/>
    </location>
</feature>
<evidence type="ECO:0000256" key="8">
    <source>
        <dbReference type="ARBA" id="ARBA00023136"/>
    </source>
</evidence>
<accession>A0A1G2ELL3</accession>
<dbReference type="NCBIfam" id="TIGR00967">
    <property type="entry name" value="3a0501s007"/>
    <property type="match status" value="1"/>
</dbReference>
<comment type="caution">
    <text evidence="12">The sequence shown here is derived from an EMBL/GenBank/DDBJ whole genome shotgun (WGS) entry which is preliminary data.</text>
</comment>
<name>A0A1G2ELL3_9BACT</name>
<dbReference type="InterPro" id="IPR030659">
    <property type="entry name" value="SecY_CS"/>
</dbReference>
<evidence type="ECO:0000313" key="12">
    <source>
        <dbReference type="EMBL" id="OGZ26673.1"/>
    </source>
</evidence>
<comment type="function">
    <text evidence="10">The central subunit of the protein translocation channel SecYEG. Consists of two halves formed by TMs 1-5 and 6-10. These two domains form a lateral gate at the front which open onto the bilayer between TMs 2 and 7, and are clamped together by SecE at the back. The channel is closed by both a pore ring composed of hydrophobic SecY resides and a short helix (helix 2A) on the extracellular side of the membrane which forms a plug. The plug probably moves laterally to allow the channel to open. The ring and the pore may move independently.</text>
</comment>
<dbReference type="InterPro" id="IPR002208">
    <property type="entry name" value="SecY/SEC61-alpha"/>
</dbReference>
<sequence>MWYQKVLQIFKIPDLRKKIIFVLFVLAVFRLMANIPMPGLDASNLESFFNRFKALGLLSVLTGGALSNFSIIMLGLGPYITAVIILQLLTMIFPQLEKIYKEEGEAGKKKFNQWGRVLTIPLAVLQSYAMLSWFQRGPSPVIYPALGLFDTITAIITITAGTVFLMWLGELITEKGIGNGVSILIFAGIIAGFPMNVFQAWQDISTDPAKIPNYILFFVMSLVIIMAVVLITEGRRNIPISYAKRVRGNKMYGGVSTYLPLNINPAGVMPIIFAMSILIFPEMIVNFLGSAGGRMGDIAQNVSLFLANPWVRGILYFLLVVLFTYFYTAVTFDPKQISQNLQRMGGFVPGIRPGDSTAKFIHFILNRVLLIGAIFLGMIAVMPSIVGGLTGVQNNFSFLIGGTSLLIVVSVVLETMRQINSQLQMRDYETF</sequence>
<evidence type="ECO:0000256" key="5">
    <source>
        <dbReference type="ARBA" id="ARBA00022927"/>
    </source>
</evidence>
<feature type="transmembrane region" description="Helical" evidence="10">
    <location>
        <begin position="60"/>
        <end position="93"/>
    </location>
</feature>
<feature type="transmembrane region" description="Helical" evidence="10">
    <location>
        <begin position="252"/>
        <end position="280"/>
    </location>
</feature>
<keyword evidence="6 10" id="KW-1133">Transmembrane helix</keyword>
<dbReference type="Proteomes" id="UP000176326">
    <property type="component" value="Unassembled WGS sequence"/>
</dbReference>
<dbReference type="InterPro" id="IPR026593">
    <property type="entry name" value="SecY"/>
</dbReference>
<keyword evidence="4 10" id="KW-0812">Transmembrane</keyword>
<evidence type="ECO:0000256" key="3">
    <source>
        <dbReference type="ARBA" id="ARBA00022448"/>
    </source>
</evidence>
<feature type="transmembrane region" description="Helical" evidence="10">
    <location>
        <begin position="368"/>
        <end position="390"/>
    </location>
</feature>
<dbReference type="PIRSF" id="PIRSF004557">
    <property type="entry name" value="SecY"/>
    <property type="match status" value="1"/>
</dbReference>
<dbReference type="PANTHER" id="PTHR10906">
    <property type="entry name" value="SECY/SEC61-ALPHA FAMILY MEMBER"/>
    <property type="match status" value="1"/>
</dbReference>
<evidence type="ECO:0000256" key="10">
    <source>
        <dbReference type="HAMAP-Rule" id="MF_01465"/>
    </source>
</evidence>
<feature type="transmembrane region" description="Helical" evidence="10">
    <location>
        <begin position="114"/>
        <end position="135"/>
    </location>
</feature>
<feature type="transmembrane region" description="Helical" evidence="10">
    <location>
        <begin position="180"/>
        <end position="201"/>
    </location>
</feature>
<comment type="subunit">
    <text evidence="10">Component of the Sec protein translocase complex. Heterotrimer consisting of SecY, SecE and SecG subunits. The heterotrimers can form oligomers, although 1 heterotrimer is thought to be able to translocate proteins. Interacts with the ribosome. Interacts with SecDF, and other proteins may be involved. Interacts with SecA.</text>
</comment>
<evidence type="ECO:0000256" key="7">
    <source>
        <dbReference type="ARBA" id="ARBA00023010"/>
    </source>
</evidence>
<dbReference type="AlphaFoldDB" id="A0A1G2ELL3"/>
<dbReference type="Pfam" id="PF00344">
    <property type="entry name" value="SecY"/>
    <property type="match status" value="1"/>
</dbReference>
<dbReference type="GO" id="GO:0006605">
    <property type="term" value="P:protein targeting"/>
    <property type="evidence" value="ECO:0007669"/>
    <property type="project" value="UniProtKB-UniRule"/>
</dbReference>
<evidence type="ECO:0000256" key="9">
    <source>
        <dbReference type="ARBA" id="ARBA00039733"/>
    </source>
</evidence>
<keyword evidence="5 10" id="KW-0653">Protein transport</keyword>
<comment type="subcellular location">
    <subcellularLocation>
        <location evidence="10">Cell membrane</location>
        <topology evidence="10">Multi-pass membrane protein</topology>
    </subcellularLocation>
    <subcellularLocation>
        <location evidence="1">Membrane</location>
        <topology evidence="1">Multi-pass membrane protein</topology>
    </subcellularLocation>
</comment>
<dbReference type="Gene3D" id="1.10.3370.10">
    <property type="entry name" value="SecY subunit domain"/>
    <property type="match status" value="1"/>
</dbReference>
<gene>
    <name evidence="10" type="primary">secY</name>
    <name evidence="12" type="ORF">A2427_04320</name>
</gene>
<reference evidence="12 13" key="1">
    <citation type="journal article" date="2016" name="Nat. Commun.">
        <title>Thousands of microbial genomes shed light on interconnected biogeochemical processes in an aquifer system.</title>
        <authorList>
            <person name="Anantharaman K."/>
            <person name="Brown C.T."/>
            <person name="Hug L.A."/>
            <person name="Sharon I."/>
            <person name="Castelle C.J."/>
            <person name="Probst A.J."/>
            <person name="Thomas B.C."/>
            <person name="Singh A."/>
            <person name="Wilkins M.J."/>
            <person name="Karaoz U."/>
            <person name="Brodie E.L."/>
            <person name="Williams K.H."/>
            <person name="Hubbard S.S."/>
            <person name="Banfield J.F."/>
        </authorList>
    </citation>
    <scope>NUCLEOTIDE SEQUENCE [LARGE SCALE GENOMIC DNA]</scope>
</reference>
<dbReference type="InterPro" id="IPR023201">
    <property type="entry name" value="SecY_dom_sf"/>
</dbReference>
<evidence type="ECO:0000256" key="11">
    <source>
        <dbReference type="RuleBase" id="RU004349"/>
    </source>
</evidence>
<evidence type="ECO:0000313" key="13">
    <source>
        <dbReference type="Proteomes" id="UP000176326"/>
    </source>
</evidence>
<feature type="transmembrane region" description="Helical" evidence="10">
    <location>
        <begin position="20"/>
        <end position="40"/>
    </location>
</feature>
<keyword evidence="3 10" id="KW-0813">Transport</keyword>
<dbReference type="HAMAP" id="MF_01465">
    <property type="entry name" value="SecY"/>
    <property type="match status" value="1"/>
</dbReference>
<protein>
    <recommendedName>
        <fullName evidence="9 10">Protein translocase subunit SecY</fullName>
    </recommendedName>
</protein>
<organism evidence="12 13">
    <name type="scientific">Candidatus Nealsonbacteria bacterium RIFOXYC1_FULL_40_7</name>
    <dbReference type="NCBI Taxonomy" id="1801678"/>
    <lineage>
        <taxon>Bacteria</taxon>
        <taxon>Candidatus Nealsoniibacteriota</taxon>
    </lineage>
</organism>
<dbReference type="GO" id="GO:0065002">
    <property type="term" value="P:intracellular protein transmembrane transport"/>
    <property type="evidence" value="ECO:0007669"/>
    <property type="project" value="UniProtKB-UniRule"/>
</dbReference>
<proteinExistence type="inferred from homology"/>
<dbReference type="EMBL" id="MHMN01000057">
    <property type="protein sequence ID" value="OGZ26673.1"/>
    <property type="molecule type" value="Genomic_DNA"/>
</dbReference>
<dbReference type="GO" id="GO:0005886">
    <property type="term" value="C:plasma membrane"/>
    <property type="evidence" value="ECO:0007669"/>
    <property type="project" value="UniProtKB-SubCell"/>
</dbReference>